<dbReference type="EMBL" id="VJMH01000037">
    <property type="protein sequence ID" value="KAF0719980.1"/>
    <property type="molecule type" value="Genomic_DNA"/>
</dbReference>
<dbReference type="AlphaFoldDB" id="A0A485K441"/>
<evidence type="ECO:0000313" key="4">
    <source>
        <dbReference type="Proteomes" id="UP000332933"/>
    </source>
</evidence>
<dbReference type="Proteomes" id="UP000332933">
    <property type="component" value="Unassembled WGS sequence"/>
</dbReference>
<feature type="region of interest" description="Disordered" evidence="1">
    <location>
        <begin position="27"/>
        <end position="54"/>
    </location>
</feature>
<dbReference type="EMBL" id="CAADRA010000037">
    <property type="protein sequence ID" value="VFT77856.1"/>
    <property type="molecule type" value="Genomic_DNA"/>
</dbReference>
<proteinExistence type="predicted"/>
<dbReference type="OrthoDB" id="299656at2759"/>
<keyword evidence="4" id="KW-1185">Reference proteome</keyword>
<organism evidence="3 4">
    <name type="scientific">Aphanomyces stellatus</name>
    <dbReference type="NCBI Taxonomy" id="120398"/>
    <lineage>
        <taxon>Eukaryota</taxon>
        <taxon>Sar</taxon>
        <taxon>Stramenopiles</taxon>
        <taxon>Oomycota</taxon>
        <taxon>Saprolegniomycetes</taxon>
        <taxon>Saprolegniales</taxon>
        <taxon>Verrucalvaceae</taxon>
        <taxon>Aphanomyces</taxon>
    </lineage>
</organism>
<evidence type="ECO:0000313" key="2">
    <source>
        <dbReference type="EMBL" id="KAF0719980.1"/>
    </source>
</evidence>
<reference evidence="2" key="2">
    <citation type="submission" date="2019-06" db="EMBL/GenBank/DDBJ databases">
        <title>Genomics analysis of Aphanomyces spp. identifies a new class of oomycete effector associated with host adaptation.</title>
        <authorList>
            <person name="Gaulin E."/>
        </authorList>
    </citation>
    <scope>NUCLEOTIDE SEQUENCE</scope>
    <source>
        <strain evidence="2">CBS 578.67</strain>
    </source>
</reference>
<feature type="region of interest" description="Disordered" evidence="1">
    <location>
        <begin position="374"/>
        <end position="402"/>
    </location>
</feature>
<protein>
    <submittedName>
        <fullName evidence="3">Aste57867_631 protein</fullName>
    </submittedName>
</protein>
<feature type="compositionally biased region" description="Acidic residues" evidence="1">
    <location>
        <begin position="32"/>
        <end position="41"/>
    </location>
</feature>
<reference evidence="3 4" key="1">
    <citation type="submission" date="2019-03" db="EMBL/GenBank/DDBJ databases">
        <authorList>
            <person name="Gaulin E."/>
            <person name="Dumas B."/>
        </authorList>
    </citation>
    <scope>NUCLEOTIDE SEQUENCE [LARGE SCALE GENOMIC DNA]</scope>
    <source>
        <strain evidence="3">CBS 568.67</strain>
    </source>
</reference>
<accession>A0A485K441</accession>
<name>A0A485K441_9STRA</name>
<sequence length="498" mass="56039">MRKQFDSTTFPPPRHVPVLRYAVDGDMAPVALDDDDDDDPVDDNHADDDGLGIDGGSCDAQVEAVRRELRLGLVVSQASSSPVTMAVDEASPHDNNMEEHAAGTRHRAAAAASTWNETIQSFDALPNDQRCLVREKSKQCGPSLKDNPFEANLLLENMIQAERSRRLTQRTVDVLSRPSAGRQLLPTSQSDSRLTRRLYGDDVAADHLVEKLNAEHTRDIVERNFKVTESFCKHEFHVGHVAIAPDFRDVVEAEHNQLKMTTAKWIGRMGGKFEPSLVDTIDLGLSRVRNENAVESVVKSLNPKHEKRLIQALIDSDQQVVEEEVRRQKIQEHKQRMEKIAHRGREEAMVVEAPRTVSAWQRRNVLAAAVKEGSIVPPPTSSRAKTTTKETAPEGGGGRRPRVIRPYMTIETVEDAQHDALPDVTTKELLLRCARIRKQSRESLRDLARAKYDFVESELQWETTRRDPIELLRRKVKASACDGNEVMVGNQEFIYSTY</sequence>
<evidence type="ECO:0000313" key="3">
    <source>
        <dbReference type="EMBL" id="VFT77856.1"/>
    </source>
</evidence>
<evidence type="ECO:0000256" key="1">
    <source>
        <dbReference type="SAM" id="MobiDB-lite"/>
    </source>
</evidence>
<gene>
    <name evidence="3" type="primary">Aste57867_631</name>
    <name evidence="2" type="ORF">As57867_000630</name>
    <name evidence="3" type="ORF">ASTE57867_631</name>
</gene>